<feature type="chain" id="PRO_5003896285" description="DUF3108 domain-containing protein" evidence="1">
    <location>
        <begin position="25"/>
        <end position="237"/>
    </location>
</feature>
<protein>
    <recommendedName>
        <fullName evidence="4">DUF3108 domain-containing protein</fullName>
    </recommendedName>
</protein>
<dbReference type="EMBL" id="BAEN01000038">
    <property type="protein sequence ID" value="GAC14544.1"/>
    <property type="molecule type" value="Genomic_DNA"/>
</dbReference>
<dbReference type="Pfam" id="PF11306">
    <property type="entry name" value="DUF3108"/>
    <property type="match status" value="1"/>
</dbReference>
<name>K6X1L2_9ALTE</name>
<evidence type="ECO:0000313" key="2">
    <source>
        <dbReference type="EMBL" id="GAC14544.1"/>
    </source>
</evidence>
<dbReference type="eggNOG" id="ENOG5032W8D">
    <property type="taxonomic scope" value="Bacteria"/>
</dbReference>
<dbReference type="Proteomes" id="UP000006334">
    <property type="component" value="Unassembled WGS sequence"/>
</dbReference>
<evidence type="ECO:0000313" key="3">
    <source>
        <dbReference type="Proteomes" id="UP000006334"/>
    </source>
</evidence>
<dbReference type="STRING" id="1127673.GLIP_1916"/>
<sequence>MQLTKQFLAGVILVCLNLGVTLHAAELNQFDAQYTAFRFGKDLGTASLQLESLGRQRYRLSYESKVSMFFLSDKRSEVSLFSVEDGQIIPFKYSYERTGFGSDKSLVAQFDRQKNTVLIDNQTTLPWNNEFDNQLYRLDIQLQLAQGKKELHYNLINNRGEVRRYELEVVAKEQLSLPYGMLEGVKVKIIRANSTRETYAWFAPSLNYQLVRLKQFKDGEEQGDIQLSAYSSTPVNP</sequence>
<organism evidence="2 3">
    <name type="scientific">Aliiglaciecola lipolytica E3</name>
    <dbReference type="NCBI Taxonomy" id="1127673"/>
    <lineage>
        <taxon>Bacteria</taxon>
        <taxon>Pseudomonadati</taxon>
        <taxon>Pseudomonadota</taxon>
        <taxon>Gammaproteobacteria</taxon>
        <taxon>Alteromonadales</taxon>
        <taxon>Alteromonadaceae</taxon>
        <taxon>Aliiglaciecola</taxon>
    </lineage>
</organism>
<keyword evidence="1" id="KW-0732">Signal</keyword>
<evidence type="ECO:0000256" key="1">
    <source>
        <dbReference type="SAM" id="SignalP"/>
    </source>
</evidence>
<proteinExistence type="predicted"/>
<comment type="caution">
    <text evidence="2">The sequence shown here is derived from an EMBL/GenBank/DDBJ whole genome shotgun (WGS) entry which is preliminary data.</text>
</comment>
<evidence type="ECO:0008006" key="4">
    <source>
        <dbReference type="Google" id="ProtNLM"/>
    </source>
</evidence>
<dbReference type="InterPro" id="IPR021457">
    <property type="entry name" value="DUF3108"/>
</dbReference>
<gene>
    <name evidence="2" type="ORF">GLIP_1916</name>
</gene>
<keyword evidence="3" id="KW-1185">Reference proteome</keyword>
<reference evidence="2 3" key="1">
    <citation type="journal article" date="2017" name="Antonie Van Leeuwenhoek">
        <title>Rhizobium rhizosphaerae sp. nov., a novel species isolated from rice rhizosphere.</title>
        <authorList>
            <person name="Zhao J.J."/>
            <person name="Zhang J."/>
            <person name="Zhang R.J."/>
            <person name="Zhang C.W."/>
            <person name="Yin H.Q."/>
            <person name="Zhang X.X."/>
        </authorList>
    </citation>
    <scope>NUCLEOTIDE SEQUENCE [LARGE SCALE GENOMIC DNA]</scope>
    <source>
        <strain evidence="2 3">E3</strain>
    </source>
</reference>
<feature type="signal peptide" evidence="1">
    <location>
        <begin position="1"/>
        <end position="24"/>
    </location>
</feature>
<dbReference type="AlphaFoldDB" id="K6X1L2"/>
<dbReference type="OrthoDB" id="6007799at2"/>
<accession>K6X1L2</accession>